<name>G0R307_ICHMU</name>
<dbReference type="RefSeq" id="XP_004027484.1">
    <property type="nucleotide sequence ID" value="XM_004027435.1"/>
</dbReference>
<dbReference type="Proteomes" id="UP000008983">
    <property type="component" value="Unassembled WGS sequence"/>
</dbReference>
<dbReference type="AlphaFoldDB" id="G0R307"/>
<evidence type="ECO:0000256" key="1">
    <source>
        <dbReference type="SAM" id="Phobius"/>
    </source>
</evidence>
<keyword evidence="1" id="KW-1133">Transmembrane helix</keyword>
<keyword evidence="1" id="KW-0472">Membrane</keyword>
<dbReference type="GeneID" id="14904226"/>
<accession>G0R307</accession>
<sequence>MMDFTHFKFKMTSIIQHIQEFCKKDVNYNQTHQYGQIQQQVHMIILDLSINLNITKLTKALFNLQINLIIHPQHIIFFMIYFLLNFSIFKLDSYHQMLPFIMRILICQACFRLYLIMHQQDRFLQIFTWTLFALIHIQLLLIEQE</sequence>
<evidence type="ECO:0000313" key="3">
    <source>
        <dbReference type="Proteomes" id="UP000008983"/>
    </source>
</evidence>
<keyword evidence="3" id="KW-1185">Reference proteome</keyword>
<evidence type="ECO:0000313" key="2">
    <source>
        <dbReference type="EMBL" id="EGR28139.1"/>
    </source>
</evidence>
<reference evidence="2 3" key="1">
    <citation type="submission" date="2011-07" db="EMBL/GenBank/DDBJ databases">
        <authorList>
            <person name="Coyne R."/>
            <person name="Brami D."/>
            <person name="Johnson J."/>
            <person name="Hostetler J."/>
            <person name="Hannick L."/>
            <person name="Clark T."/>
            <person name="Cassidy-Hanley D."/>
            <person name="Inman J."/>
        </authorList>
    </citation>
    <scope>NUCLEOTIDE SEQUENCE [LARGE SCALE GENOMIC DNA]</scope>
    <source>
        <strain evidence="2 3">G5</strain>
    </source>
</reference>
<evidence type="ECO:0008006" key="4">
    <source>
        <dbReference type="Google" id="ProtNLM"/>
    </source>
</evidence>
<feature type="transmembrane region" description="Helical" evidence="1">
    <location>
        <begin position="123"/>
        <end position="142"/>
    </location>
</feature>
<feature type="transmembrane region" description="Helical" evidence="1">
    <location>
        <begin position="68"/>
        <end position="88"/>
    </location>
</feature>
<keyword evidence="1" id="KW-0812">Transmembrane</keyword>
<feature type="transmembrane region" description="Helical" evidence="1">
    <location>
        <begin position="100"/>
        <end position="117"/>
    </location>
</feature>
<gene>
    <name evidence="2" type="ORF">IMG5_182230</name>
</gene>
<protein>
    <recommendedName>
        <fullName evidence="4">Transmembrane protein</fullName>
    </recommendedName>
</protein>
<dbReference type="EMBL" id="GL984286">
    <property type="protein sequence ID" value="EGR28139.1"/>
    <property type="molecule type" value="Genomic_DNA"/>
</dbReference>
<proteinExistence type="predicted"/>
<dbReference type="InParanoid" id="G0R307"/>
<organism evidence="2 3">
    <name type="scientific">Ichthyophthirius multifiliis</name>
    <name type="common">White spot disease agent</name>
    <name type="synonym">Ich</name>
    <dbReference type="NCBI Taxonomy" id="5932"/>
    <lineage>
        <taxon>Eukaryota</taxon>
        <taxon>Sar</taxon>
        <taxon>Alveolata</taxon>
        <taxon>Ciliophora</taxon>
        <taxon>Intramacronucleata</taxon>
        <taxon>Oligohymenophorea</taxon>
        <taxon>Hymenostomatida</taxon>
        <taxon>Ophryoglenina</taxon>
        <taxon>Ichthyophthirius</taxon>
    </lineage>
</organism>